<keyword evidence="2" id="KW-0808">Transferase</keyword>
<evidence type="ECO:0000256" key="6">
    <source>
        <dbReference type="SAM" id="MobiDB-lite"/>
    </source>
</evidence>
<gene>
    <name evidence="8" type="ORF">M8C21_006938</name>
</gene>
<dbReference type="GO" id="GO:0004674">
    <property type="term" value="F:protein serine/threonine kinase activity"/>
    <property type="evidence" value="ECO:0007669"/>
    <property type="project" value="UniProtKB-KW"/>
</dbReference>
<dbReference type="PANTHER" id="PTHR24058">
    <property type="entry name" value="DUAL SPECIFICITY PROTEIN KINASE"/>
    <property type="match status" value="1"/>
</dbReference>
<sequence length="416" mass="47995">MEPSDIESVLHFLRTNHLSTSESALIDDLFEQSNLNASDIHNFLFPPPPINIPAPHHLVAPSHASDDDDDDDDQEFISLASSEFTNPYGIRNLKGASSHASSDRLSQFGTARDYHEFDMQNDLNWYRENDEDYAMPSCFDDADPFGGQSEDKFVMTFEKENQNDDLEVDFDPLLEKTNRLDKVWPTSIRYLEDGVKGIVFDDILDTEKNNKSCDDDDLDEDSKRTHELQNNMCEKDATFGRNSDYDAVKVDEGDDAIDVSLMNGNEDEYEVFELRIIHRKNRTGFEEHKDLPIVLNSVIGSRYVVSEYLGSAAFSKVVQAHDLQTGIEVCLKIIKNEKDFFDQSLDEIKLLKLVNKHDPADERHILRLYDYFYFHEHLIIVSELLRANLYEFQKYNKESGGEPYFTMPRLQDNVKK</sequence>
<dbReference type="FunFam" id="3.30.200.20:FF:000216">
    <property type="entry name" value="Putative serine/threonine-protein kinase dyrk2"/>
    <property type="match status" value="1"/>
</dbReference>
<dbReference type="AlphaFoldDB" id="A0AAD5CGH5"/>
<keyword evidence="9" id="KW-1185">Reference proteome</keyword>
<proteinExistence type="predicted"/>
<dbReference type="Gene3D" id="3.30.200.20">
    <property type="entry name" value="Phosphorylase Kinase, domain 1"/>
    <property type="match status" value="1"/>
</dbReference>
<protein>
    <recommendedName>
        <fullName evidence="7">Protein kinase domain-containing protein</fullName>
    </recommendedName>
</protein>
<evidence type="ECO:0000313" key="9">
    <source>
        <dbReference type="Proteomes" id="UP001206925"/>
    </source>
</evidence>
<dbReference type="Gene3D" id="1.10.510.10">
    <property type="entry name" value="Transferase(Phosphotransferase) domain 1"/>
    <property type="match status" value="1"/>
</dbReference>
<name>A0AAD5CGH5_AMBAR</name>
<evidence type="ECO:0000259" key="7">
    <source>
        <dbReference type="PROSITE" id="PS50011"/>
    </source>
</evidence>
<dbReference type="PANTHER" id="PTHR24058:SF113">
    <property type="entry name" value="HYPOTHETICAL SER-THR PROTEIN KINASE"/>
    <property type="match status" value="1"/>
</dbReference>
<organism evidence="8 9">
    <name type="scientific">Ambrosia artemisiifolia</name>
    <name type="common">Common ragweed</name>
    <dbReference type="NCBI Taxonomy" id="4212"/>
    <lineage>
        <taxon>Eukaryota</taxon>
        <taxon>Viridiplantae</taxon>
        <taxon>Streptophyta</taxon>
        <taxon>Embryophyta</taxon>
        <taxon>Tracheophyta</taxon>
        <taxon>Spermatophyta</taxon>
        <taxon>Magnoliopsida</taxon>
        <taxon>eudicotyledons</taxon>
        <taxon>Gunneridae</taxon>
        <taxon>Pentapetalae</taxon>
        <taxon>asterids</taxon>
        <taxon>campanulids</taxon>
        <taxon>Asterales</taxon>
        <taxon>Asteraceae</taxon>
        <taxon>Asteroideae</taxon>
        <taxon>Heliantheae alliance</taxon>
        <taxon>Heliantheae</taxon>
        <taxon>Ambrosia</taxon>
    </lineage>
</organism>
<feature type="region of interest" description="Disordered" evidence="6">
    <location>
        <begin position="54"/>
        <end position="74"/>
    </location>
</feature>
<evidence type="ECO:0000256" key="3">
    <source>
        <dbReference type="ARBA" id="ARBA00022741"/>
    </source>
</evidence>
<dbReference type="Pfam" id="PF00069">
    <property type="entry name" value="Pkinase"/>
    <property type="match status" value="1"/>
</dbReference>
<dbReference type="Proteomes" id="UP001206925">
    <property type="component" value="Unassembled WGS sequence"/>
</dbReference>
<evidence type="ECO:0000256" key="5">
    <source>
        <dbReference type="ARBA" id="ARBA00022840"/>
    </source>
</evidence>
<reference evidence="8" key="1">
    <citation type="submission" date="2022-06" db="EMBL/GenBank/DDBJ databases">
        <title>Uncovering the hologenomic basis of an extraordinary plant invasion.</title>
        <authorList>
            <person name="Bieker V.C."/>
            <person name="Martin M.D."/>
            <person name="Gilbert T."/>
            <person name="Hodgins K."/>
            <person name="Battlay P."/>
            <person name="Petersen B."/>
            <person name="Wilson J."/>
        </authorList>
    </citation>
    <scope>NUCLEOTIDE SEQUENCE</scope>
    <source>
        <strain evidence="8">AA19_3_7</strain>
        <tissue evidence="8">Leaf</tissue>
    </source>
</reference>
<dbReference type="PROSITE" id="PS50011">
    <property type="entry name" value="PROTEIN_KINASE_DOM"/>
    <property type="match status" value="1"/>
</dbReference>
<keyword evidence="3" id="KW-0547">Nucleotide-binding</keyword>
<evidence type="ECO:0000313" key="8">
    <source>
        <dbReference type="EMBL" id="KAI7741059.1"/>
    </source>
</evidence>
<dbReference type="InterPro" id="IPR000719">
    <property type="entry name" value="Prot_kinase_dom"/>
</dbReference>
<evidence type="ECO:0000256" key="4">
    <source>
        <dbReference type="ARBA" id="ARBA00022777"/>
    </source>
</evidence>
<keyword evidence="4" id="KW-0418">Kinase</keyword>
<keyword evidence="5" id="KW-0067">ATP-binding</keyword>
<feature type="domain" description="Protein kinase" evidence="7">
    <location>
        <begin position="303"/>
        <end position="416"/>
    </location>
</feature>
<keyword evidence="1" id="KW-0723">Serine/threonine-protein kinase</keyword>
<dbReference type="EMBL" id="JAMZMK010008278">
    <property type="protein sequence ID" value="KAI7741059.1"/>
    <property type="molecule type" value="Genomic_DNA"/>
</dbReference>
<dbReference type="InterPro" id="IPR050494">
    <property type="entry name" value="Ser_Thr_dual-spec_kinase"/>
</dbReference>
<evidence type="ECO:0000256" key="1">
    <source>
        <dbReference type="ARBA" id="ARBA00022527"/>
    </source>
</evidence>
<comment type="caution">
    <text evidence="8">The sequence shown here is derived from an EMBL/GenBank/DDBJ whole genome shotgun (WGS) entry which is preliminary data.</text>
</comment>
<dbReference type="InterPro" id="IPR011009">
    <property type="entry name" value="Kinase-like_dom_sf"/>
</dbReference>
<evidence type="ECO:0000256" key="2">
    <source>
        <dbReference type="ARBA" id="ARBA00022679"/>
    </source>
</evidence>
<accession>A0AAD5CGH5</accession>
<dbReference type="GO" id="GO:0005524">
    <property type="term" value="F:ATP binding"/>
    <property type="evidence" value="ECO:0007669"/>
    <property type="project" value="UniProtKB-KW"/>
</dbReference>
<dbReference type="SUPFAM" id="SSF56112">
    <property type="entry name" value="Protein kinase-like (PK-like)"/>
    <property type="match status" value="1"/>
</dbReference>